<dbReference type="AlphaFoldDB" id="A0A923G8K3"/>
<dbReference type="RefSeq" id="WP_186733569.1">
    <property type="nucleotide sequence ID" value="NZ_JABWRJ020000004.1"/>
</dbReference>
<protein>
    <submittedName>
        <fullName evidence="1">Uncharacterized protein</fullName>
    </submittedName>
</protein>
<organism evidence="1">
    <name type="scientific">Pseudomonas peradeniyensis</name>
    <dbReference type="NCBI Taxonomy" id="2745488"/>
    <lineage>
        <taxon>Bacteria</taxon>
        <taxon>Pseudomonadati</taxon>
        <taxon>Pseudomonadota</taxon>
        <taxon>Gammaproteobacteria</taxon>
        <taxon>Pseudomonadales</taxon>
        <taxon>Pseudomonadaceae</taxon>
        <taxon>Pseudomonas</taxon>
    </lineage>
</organism>
<accession>A0A923G8K3</accession>
<gene>
    <name evidence="1" type="ORF">HU751_13495</name>
</gene>
<name>A0A923G8K3_9PSED</name>
<comment type="caution">
    <text evidence="1">The sequence shown here is derived from an EMBL/GenBank/DDBJ whole genome shotgun (WGS) entry which is preliminary data.</text>
</comment>
<dbReference type="EMBL" id="JABWRJ010000016">
    <property type="protein sequence ID" value="MBC3446794.1"/>
    <property type="molecule type" value="Genomic_DNA"/>
</dbReference>
<reference evidence="1" key="1">
    <citation type="journal article" date="2020" name="Microorganisms">
        <title>Reliable Identification of Environmental Pseudomonas Isolates Using the rpoD Gene.</title>
        <authorList>
            <consortium name="The Broad Institute Genome Sequencing Platform"/>
            <person name="Girard L."/>
            <person name="Lood C."/>
            <person name="Rokni-Zadeh H."/>
            <person name="van Noort V."/>
            <person name="Lavigne R."/>
            <person name="De Mot R."/>
        </authorList>
    </citation>
    <scope>NUCLEOTIDE SEQUENCE</scope>
    <source>
        <strain evidence="1">BW13M1</strain>
    </source>
</reference>
<sequence>MQQRQKGFFQFFEKYPMAERHEHKHGNGHYSTVSVGLFQGQVDGAFIGIYDEHGRLRSEENLPWDIIENSYGRNISPVDLLSKLTETAVAKAGAPIAS</sequence>
<reference evidence="1" key="2">
    <citation type="submission" date="2020-07" db="EMBL/GenBank/DDBJ databases">
        <authorList>
            <person name="Lood C."/>
            <person name="Girard L."/>
        </authorList>
    </citation>
    <scope>NUCLEOTIDE SEQUENCE</scope>
    <source>
        <strain evidence="1">BW13M1</strain>
    </source>
</reference>
<evidence type="ECO:0000313" key="1">
    <source>
        <dbReference type="EMBL" id="MBC3446794.1"/>
    </source>
</evidence>
<proteinExistence type="predicted"/>